<dbReference type="EMBL" id="CP015756">
    <property type="protein sequence ID" value="APC42216.1"/>
    <property type="molecule type" value="Genomic_DNA"/>
</dbReference>
<dbReference type="OrthoDB" id="2512325at2"/>
<reference evidence="4" key="1">
    <citation type="journal article" date="2016" name="Front. Microbiol.">
        <title>Complete Genome Sequence of Clostridium estertheticum DSM 8809, a Microbe Identified in Spoiled Vacuum Packed Beef.</title>
        <authorList>
            <person name="Yu Z."/>
            <person name="Gunn L."/>
            <person name="Brennan E."/>
            <person name="Reid R."/>
            <person name="Wall P.G."/>
            <person name="Gaora O.P."/>
            <person name="Hurley D."/>
            <person name="Bolton D."/>
            <person name="Fanning S."/>
        </authorList>
    </citation>
    <scope>NUCLEOTIDE SEQUENCE [LARGE SCALE GENOMIC DNA]</scope>
    <source>
        <strain evidence="4">DSM 8809</strain>
    </source>
</reference>
<gene>
    <name evidence="3" type="ORF">A7L45_20220</name>
</gene>
<dbReference type="Gene3D" id="2.160.20.10">
    <property type="entry name" value="Single-stranded right-handed beta-helix, Pectin lyase-like"/>
    <property type="match status" value="2"/>
</dbReference>
<keyword evidence="4" id="KW-1185">Reference proteome</keyword>
<dbReference type="SUPFAM" id="SSF51126">
    <property type="entry name" value="Pectin lyase-like"/>
    <property type="match status" value="2"/>
</dbReference>
<proteinExistence type="predicted"/>
<dbReference type="InterPro" id="IPR012334">
    <property type="entry name" value="Pectin_lyas_fold"/>
</dbReference>
<accession>A0A1J0GMR9</accession>
<evidence type="ECO:0000259" key="2">
    <source>
        <dbReference type="Pfam" id="PF13229"/>
    </source>
</evidence>
<evidence type="ECO:0000313" key="4">
    <source>
        <dbReference type="Proteomes" id="UP000182569"/>
    </source>
</evidence>
<feature type="domain" description="Right handed beta helix" evidence="2">
    <location>
        <begin position="108"/>
        <end position="250"/>
    </location>
</feature>
<evidence type="ECO:0000256" key="1">
    <source>
        <dbReference type="SAM" id="SignalP"/>
    </source>
</evidence>
<feature type="chain" id="PRO_5038425155" description="Right handed beta helix domain-containing protein" evidence="1">
    <location>
        <begin position="24"/>
        <end position="453"/>
    </location>
</feature>
<dbReference type="RefSeq" id="WP_071614508.1">
    <property type="nucleotide sequence ID" value="NZ_CP015756.1"/>
</dbReference>
<dbReference type="InterPro" id="IPR006626">
    <property type="entry name" value="PbH1"/>
</dbReference>
<dbReference type="SMART" id="SM00710">
    <property type="entry name" value="PbH1"/>
    <property type="match status" value="10"/>
</dbReference>
<dbReference type="InterPro" id="IPR011050">
    <property type="entry name" value="Pectin_lyase_fold/virulence"/>
</dbReference>
<feature type="signal peptide" evidence="1">
    <location>
        <begin position="1"/>
        <end position="23"/>
    </location>
</feature>
<dbReference type="InterPro" id="IPR039448">
    <property type="entry name" value="Beta_helix"/>
</dbReference>
<keyword evidence="1" id="KW-0732">Signal</keyword>
<name>A0A1J0GMR9_9CLOT</name>
<dbReference type="Proteomes" id="UP000182569">
    <property type="component" value="Chromosome"/>
</dbReference>
<dbReference type="KEGG" id="ceu:A7L45_20220"/>
<protein>
    <recommendedName>
        <fullName evidence="2">Right handed beta helix domain-containing protein</fullName>
    </recommendedName>
</protein>
<sequence length="453" mass="48917">MFKNNMKKSITLLIMLISLSTVSPFLNTTNAVGLTTSAGISESTSNPTIIDVKTYKLDITGITDTSIQFQQMIDSLPSGSTIQLPSGTYKLSNVVKLKDNLHIIASNDVIIKGTGYNTLFSTGNANSFEGIEFQNCATALSVFQKTGFNITNCRFTNNINYAAINFYGSHDSSISNSYFYNIHKYGILIDNDSSDIKIDNNNFDNPLVFDGYNVEQISGHIYCLNGTRIFATNNIIKNSGGQGIIFGYNSTTGKGTTSSVAFNNRCIGNGQEGVTTYGGSKKVSNGNSIVSNTSINNRFNQIEVWQSDNNIVQGNTVEESIFGRGSLGSICLFGTTGTTVTDNNILSSQSNGIAIIAGSLNCSVSNNFIADTNRQNFVKTPEKGNGILLDWNGVADPQYITIANNKISSSNGIIAKSGIYSTSNTNHHNKINSNIITGYQYGVHWYALATCEK</sequence>
<evidence type="ECO:0000313" key="3">
    <source>
        <dbReference type="EMBL" id="APC42216.1"/>
    </source>
</evidence>
<organism evidence="3 4">
    <name type="scientific">Clostridium estertheticum subsp. estertheticum</name>
    <dbReference type="NCBI Taxonomy" id="1552"/>
    <lineage>
        <taxon>Bacteria</taxon>
        <taxon>Bacillati</taxon>
        <taxon>Bacillota</taxon>
        <taxon>Clostridia</taxon>
        <taxon>Eubacteriales</taxon>
        <taxon>Clostridiaceae</taxon>
        <taxon>Clostridium</taxon>
    </lineage>
</organism>
<dbReference type="Pfam" id="PF13229">
    <property type="entry name" value="Beta_helix"/>
    <property type="match status" value="1"/>
</dbReference>
<dbReference type="STRING" id="1552.A7L45_20220"/>
<dbReference type="AlphaFoldDB" id="A0A1J0GMR9"/>